<organism evidence="1 2">
    <name type="scientific">Parabacteroides segnis</name>
    <dbReference type="NCBI Taxonomy" id="2763058"/>
    <lineage>
        <taxon>Bacteria</taxon>
        <taxon>Pseudomonadati</taxon>
        <taxon>Bacteroidota</taxon>
        <taxon>Bacteroidia</taxon>
        <taxon>Bacteroidales</taxon>
        <taxon>Tannerellaceae</taxon>
        <taxon>Parabacteroides</taxon>
    </lineage>
</organism>
<dbReference type="EMBL" id="JACOOI010000002">
    <property type="protein sequence ID" value="MBC5641867.1"/>
    <property type="molecule type" value="Genomic_DNA"/>
</dbReference>
<comment type="caution">
    <text evidence="1">The sequence shown here is derived from an EMBL/GenBank/DDBJ whole genome shotgun (WGS) entry which is preliminary data.</text>
</comment>
<dbReference type="Pfam" id="PF12686">
    <property type="entry name" value="DUF3800"/>
    <property type="match status" value="1"/>
</dbReference>
<evidence type="ECO:0000313" key="1">
    <source>
        <dbReference type="EMBL" id="MBC5641867.1"/>
    </source>
</evidence>
<name>A0ABR7DWF8_9BACT</name>
<reference evidence="1 2" key="1">
    <citation type="submission" date="2020-08" db="EMBL/GenBank/DDBJ databases">
        <title>Genome public.</title>
        <authorList>
            <person name="Liu C."/>
            <person name="Sun Q."/>
        </authorList>
    </citation>
    <scope>NUCLEOTIDE SEQUENCE [LARGE SCALE GENOMIC DNA]</scope>
    <source>
        <strain evidence="1 2">BX2</strain>
    </source>
</reference>
<evidence type="ECO:0000313" key="2">
    <source>
        <dbReference type="Proteomes" id="UP000644010"/>
    </source>
</evidence>
<accession>A0ABR7DWF8</accession>
<sequence length="227" mass="27309">MNKTFNIYCDESTHLMHDGHPFMLYGYVSIASNQIKIAKEQIKAIKQKFGYEEELKWINVHEKTLPIYKELVEYFFMTDLKFRAVIVDKSQIDEERKDYTFDDFYYRMYFQLLHHEIDLEHNYNVYFDIKDTCSQERLRKLRDYLKWNASIVNFQFVRSHESIFVQLADVLMGAINYNLRIQKGEIEGKVIAKRKIVDIVQQHTNISLDSTTPKNKKKFNLFFISLK</sequence>
<dbReference type="Proteomes" id="UP000644010">
    <property type="component" value="Unassembled WGS sequence"/>
</dbReference>
<keyword evidence="2" id="KW-1185">Reference proteome</keyword>
<protein>
    <submittedName>
        <fullName evidence="1">DUF3800 domain-containing protein</fullName>
    </submittedName>
</protein>
<gene>
    <name evidence="1" type="ORF">H8S77_03035</name>
</gene>
<dbReference type="RefSeq" id="WP_186958249.1">
    <property type="nucleotide sequence ID" value="NZ_JACOOI010000002.1"/>
</dbReference>
<proteinExistence type="predicted"/>
<dbReference type="InterPro" id="IPR024524">
    <property type="entry name" value="DUF3800"/>
</dbReference>